<evidence type="ECO:0000259" key="1">
    <source>
        <dbReference type="PROSITE" id="PS50104"/>
    </source>
</evidence>
<protein>
    <submittedName>
        <fullName evidence="2">TIR domain-containing protein</fullName>
    </submittedName>
</protein>
<dbReference type="OrthoDB" id="583767at2"/>
<evidence type="ECO:0000313" key="2">
    <source>
        <dbReference type="EMBL" id="RCW19736.1"/>
    </source>
</evidence>
<keyword evidence="3" id="KW-1185">Reference proteome</keyword>
<name>A0A2T0WJP4_9BACT</name>
<dbReference type="RefSeq" id="WP_106154841.1">
    <property type="nucleotide sequence ID" value="NZ_PVTS01000038.1"/>
</dbReference>
<proteinExistence type="predicted"/>
<feature type="domain" description="TIR" evidence="1">
    <location>
        <begin position="215"/>
        <end position="346"/>
    </location>
</feature>
<gene>
    <name evidence="2" type="ORF">DFO77_1732</name>
</gene>
<dbReference type="Proteomes" id="UP000252733">
    <property type="component" value="Unassembled WGS sequence"/>
</dbReference>
<dbReference type="SUPFAM" id="SSF52200">
    <property type="entry name" value="Toll/Interleukin receptor TIR domain"/>
    <property type="match status" value="1"/>
</dbReference>
<dbReference type="Pfam" id="PF13676">
    <property type="entry name" value="TIR_2"/>
    <property type="match status" value="1"/>
</dbReference>
<dbReference type="InterPro" id="IPR000157">
    <property type="entry name" value="TIR_dom"/>
</dbReference>
<sequence length="349" mass="40731">MVRDEKYKGLDIYYHSNWNNEINGFSFTATVFDSTAKNENDFLFIEKSQISTIAIRMKYSALISDKAENEITEKTIAKVKTRIDFGLFDKGKEYFQCITSENIDEPNVPLEDEQIQDFLLKGLYNVRKSNPQTYIMAEFSPIGFCEILKISFDNYMFNADLLMEDKYIDTKIENGIEEGNLFVTSHGVKRISEKTKKEELKRISSISSSSLSNDEKYDVAISFAGEDRDFAEMIALKLKEKQVNVFYDNYEKADLWGKNLYDYLSSVYSEKSKYCVMLLSKHYENKLWTNLERKSAQARAFRENREYILPIRIDDTKITGIHETIGYIDSKTHHIDEIISMILNKLNKF</sequence>
<evidence type="ECO:0000313" key="3">
    <source>
        <dbReference type="Proteomes" id="UP000252733"/>
    </source>
</evidence>
<dbReference type="Gene3D" id="3.40.50.10140">
    <property type="entry name" value="Toll/interleukin-1 receptor homology (TIR) domain"/>
    <property type="match status" value="1"/>
</dbReference>
<accession>A0A2T0WJP4</accession>
<comment type="caution">
    <text evidence="2">The sequence shown here is derived from an EMBL/GenBank/DDBJ whole genome shotgun (WGS) entry which is preliminary data.</text>
</comment>
<dbReference type="InterPro" id="IPR035897">
    <property type="entry name" value="Toll_tir_struct_dom_sf"/>
</dbReference>
<dbReference type="AlphaFoldDB" id="A0A2T0WJP4"/>
<dbReference type="GO" id="GO:0007165">
    <property type="term" value="P:signal transduction"/>
    <property type="evidence" value="ECO:0007669"/>
    <property type="project" value="InterPro"/>
</dbReference>
<dbReference type="PROSITE" id="PS50104">
    <property type="entry name" value="TIR"/>
    <property type="match status" value="1"/>
</dbReference>
<reference evidence="2 3" key="1">
    <citation type="submission" date="2018-07" db="EMBL/GenBank/DDBJ databases">
        <title>Freshwater and sediment microbial communities from various areas in North America, analyzing microbe dynamics in response to fracking.</title>
        <authorList>
            <person name="Lamendella R."/>
        </authorList>
    </citation>
    <scope>NUCLEOTIDE SEQUENCE [LARGE SCALE GENOMIC DNA]</scope>
    <source>
        <strain evidence="2 3">160A</strain>
    </source>
</reference>
<organism evidence="2 3">
    <name type="scientific">Marinilabilia salmonicolor</name>
    <dbReference type="NCBI Taxonomy" id="989"/>
    <lineage>
        <taxon>Bacteria</taxon>
        <taxon>Pseudomonadati</taxon>
        <taxon>Bacteroidota</taxon>
        <taxon>Bacteroidia</taxon>
        <taxon>Marinilabiliales</taxon>
        <taxon>Marinilabiliaceae</taxon>
        <taxon>Marinilabilia</taxon>
    </lineage>
</organism>
<dbReference type="SMART" id="SM00255">
    <property type="entry name" value="TIR"/>
    <property type="match status" value="1"/>
</dbReference>
<dbReference type="EMBL" id="QPIZ01000073">
    <property type="protein sequence ID" value="RCW19736.1"/>
    <property type="molecule type" value="Genomic_DNA"/>
</dbReference>